<keyword evidence="1" id="KW-0808">Transferase</keyword>
<dbReference type="InterPro" id="IPR036397">
    <property type="entry name" value="RNaseH_sf"/>
</dbReference>
<evidence type="ECO:0000256" key="1">
    <source>
        <dbReference type="ARBA" id="ARBA00022679"/>
    </source>
</evidence>
<name>A0ABD0MCA4_CIRMR</name>
<feature type="compositionally biased region" description="Basic and acidic residues" evidence="7">
    <location>
        <begin position="360"/>
        <end position="370"/>
    </location>
</feature>
<dbReference type="AlphaFoldDB" id="A0ABD0MCA4"/>
<dbReference type="InterPro" id="IPR001584">
    <property type="entry name" value="Integrase_cat-core"/>
</dbReference>
<dbReference type="Pfam" id="PF17917">
    <property type="entry name" value="RT_RNaseH"/>
    <property type="match status" value="1"/>
</dbReference>
<feature type="region of interest" description="Disordered" evidence="7">
    <location>
        <begin position="359"/>
        <end position="389"/>
    </location>
</feature>
<dbReference type="SUPFAM" id="SSF56672">
    <property type="entry name" value="DNA/RNA polymerases"/>
    <property type="match status" value="1"/>
</dbReference>
<evidence type="ECO:0000256" key="7">
    <source>
        <dbReference type="SAM" id="MobiDB-lite"/>
    </source>
</evidence>
<proteinExistence type="predicted"/>
<dbReference type="GO" id="GO:0004519">
    <property type="term" value="F:endonuclease activity"/>
    <property type="evidence" value="ECO:0007669"/>
    <property type="project" value="UniProtKB-KW"/>
</dbReference>
<dbReference type="CDD" id="cd09274">
    <property type="entry name" value="RNase_HI_RT_Ty3"/>
    <property type="match status" value="1"/>
</dbReference>
<evidence type="ECO:0000313" key="10">
    <source>
        <dbReference type="Proteomes" id="UP001529510"/>
    </source>
</evidence>
<dbReference type="EMBL" id="JAMKFB020000915">
    <property type="protein sequence ID" value="KAL0146490.1"/>
    <property type="molecule type" value="Genomic_DNA"/>
</dbReference>
<comment type="caution">
    <text evidence="9">The sequence shown here is derived from an EMBL/GenBank/DDBJ whole genome shotgun (WGS) entry which is preliminary data.</text>
</comment>
<dbReference type="GO" id="GO:0003964">
    <property type="term" value="F:RNA-directed DNA polymerase activity"/>
    <property type="evidence" value="ECO:0007669"/>
    <property type="project" value="UniProtKB-KW"/>
</dbReference>
<keyword evidence="5" id="KW-0378">Hydrolase</keyword>
<keyword evidence="4" id="KW-0255">Endonuclease</keyword>
<feature type="domain" description="Integrase catalytic" evidence="8">
    <location>
        <begin position="257"/>
        <end position="364"/>
    </location>
</feature>
<evidence type="ECO:0000256" key="4">
    <source>
        <dbReference type="ARBA" id="ARBA00022759"/>
    </source>
</evidence>
<reference evidence="9 10" key="1">
    <citation type="submission" date="2024-05" db="EMBL/GenBank/DDBJ databases">
        <title>Genome sequencing and assembly of Indian major carp, Cirrhinus mrigala (Hamilton, 1822).</title>
        <authorList>
            <person name="Mohindra V."/>
            <person name="Chowdhury L.M."/>
            <person name="Lal K."/>
            <person name="Jena J.K."/>
        </authorList>
    </citation>
    <scope>NUCLEOTIDE SEQUENCE [LARGE SCALE GENOMIC DNA]</scope>
    <source>
        <strain evidence="9">CM1030</strain>
        <tissue evidence="9">Blood</tissue>
    </source>
</reference>
<dbReference type="PANTHER" id="PTHR34072">
    <property type="entry name" value="ENZYMATIC POLYPROTEIN-RELATED"/>
    <property type="match status" value="1"/>
</dbReference>
<keyword evidence="6" id="KW-0695">RNA-directed DNA polymerase</keyword>
<evidence type="ECO:0000259" key="8">
    <source>
        <dbReference type="PROSITE" id="PS50994"/>
    </source>
</evidence>
<protein>
    <recommendedName>
        <fullName evidence="8">Integrase catalytic domain-containing protein</fullName>
    </recommendedName>
</protein>
<feature type="non-terminal residue" evidence="9">
    <location>
        <position position="1"/>
    </location>
</feature>
<dbReference type="SUPFAM" id="SSF53098">
    <property type="entry name" value="Ribonuclease H-like"/>
    <property type="match status" value="1"/>
</dbReference>
<dbReference type="GO" id="GO:0016787">
    <property type="term" value="F:hydrolase activity"/>
    <property type="evidence" value="ECO:0007669"/>
    <property type="project" value="UniProtKB-KW"/>
</dbReference>
<dbReference type="InterPro" id="IPR041373">
    <property type="entry name" value="RT_RNaseH"/>
</dbReference>
<sequence length="480" mass="53772">SSLVQEYTIHFRTLAAASGWNEVALLSAYCQGLNPEIRATMALYDDTIGHLPATRNPWPTPNTVKELQRFLGFSNFYRRFIQNYSMIAAPLTSFLRDLPFTVEVDASTTGVGAVLSQVVGEPSLLHPCAYFSCKLSPAEQNYNVGNHELLAIKLTLEEWRHWLEGVAHQFTIITNHKNLQYLREARCLNPRQARWALFLTRFNFKITYRPGTKNVTADALSRQFSANSPAEPETVLPPDMFVSPIVLDLDQNIRNATLQEPAQYMNLWALDIQEAGGPSCSFRFGIGGPVCTRISPGLPTTMETAEHLFQHVFRNFGLPEEIVSDWGPQFISHVWKAAFKLLGISVKLFSGYHPQTNGQTERKILERKSSDATSETNGAEVEPPPPEILDQPSIYSVNEILDHGVKEVAWNISSTGRAILIVLPLLVVDVLDGELGRRELPLEEGILRYSKILNLRYFEKMARTGGTRRNSGGLATDLNM</sequence>
<dbReference type="InterPro" id="IPR043502">
    <property type="entry name" value="DNA/RNA_pol_sf"/>
</dbReference>
<evidence type="ECO:0000256" key="6">
    <source>
        <dbReference type="ARBA" id="ARBA00022918"/>
    </source>
</evidence>
<accession>A0ABD0MCA4</accession>
<gene>
    <name evidence="9" type="ORF">M9458_058121</name>
</gene>
<dbReference type="Proteomes" id="UP001529510">
    <property type="component" value="Unassembled WGS sequence"/>
</dbReference>
<dbReference type="InterPro" id="IPR012337">
    <property type="entry name" value="RNaseH-like_sf"/>
</dbReference>
<dbReference type="InterPro" id="IPR043128">
    <property type="entry name" value="Rev_trsase/Diguanyl_cyclase"/>
</dbReference>
<evidence type="ECO:0000256" key="2">
    <source>
        <dbReference type="ARBA" id="ARBA00022695"/>
    </source>
</evidence>
<dbReference type="Gene3D" id="3.30.70.270">
    <property type="match status" value="1"/>
</dbReference>
<dbReference type="PROSITE" id="PS50994">
    <property type="entry name" value="INTEGRASE"/>
    <property type="match status" value="1"/>
</dbReference>
<evidence type="ECO:0000256" key="5">
    <source>
        <dbReference type="ARBA" id="ARBA00022801"/>
    </source>
</evidence>
<evidence type="ECO:0000313" key="9">
    <source>
        <dbReference type="EMBL" id="KAL0146490.1"/>
    </source>
</evidence>
<dbReference type="Gene3D" id="3.30.420.10">
    <property type="entry name" value="Ribonuclease H-like superfamily/Ribonuclease H"/>
    <property type="match status" value="1"/>
</dbReference>
<keyword evidence="3" id="KW-0540">Nuclease</keyword>
<evidence type="ECO:0000256" key="3">
    <source>
        <dbReference type="ARBA" id="ARBA00022722"/>
    </source>
</evidence>
<dbReference type="PANTHER" id="PTHR34072:SF42">
    <property type="entry name" value="INTEGRASE CATALYTIC DOMAIN-CONTAINING PROTEIN"/>
    <property type="match status" value="1"/>
</dbReference>
<organism evidence="9 10">
    <name type="scientific">Cirrhinus mrigala</name>
    <name type="common">Mrigala</name>
    <dbReference type="NCBI Taxonomy" id="683832"/>
    <lineage>
        <taxon>Eukaryota</taxon>
        <taxon>Metazoa</taxon>
        <taxon>Chordata</taxon>
        <taxon>Craniata</taxon>
        <taxon>Vertebrata</taxon>
        <taxon>Euteleostomi</taxon>
        <taxon>Actinopterygii</taxon>
        <taxon>Neopterygii</taxon>
        <taxon>Teleostei</taxon>
        <taxon>Ostariophysi</taxon>
        <taxon>Cypriniformes</taxon>
        <taxon>Cyprinidae</taxon>
        <taxon>Labeoninae</taxon>
        <taxon>Labeonini</taxon>
        <taxon>Cirrhinus</taxon>
    </lineage>
</organism>
<keyword evidence="10" id="KW-1185">Reference proteome</keyword>
<keyword evidence="2" id="KW-0548">Nucleotidyltransferase</keyword>